<evidence type="ECO:0000313" key="2">
    <source>
        <dbReference type="Proteomes" id="UP001140066"/>
    </source>
</evidence>
<dbReference type="EMBL" id="JANBUK010000003">
    <property type="protein sequence ID" value="KAJ2792823.1"/>
    <property type="molecule type" value="Genomic_DNA"/>
</dbReference>
<sequence>MAVHTRRSTTQAKPAQKEPEDFIKFADSSDEDEIPSEPATAPTHKRKADDEDNEEPQQGVYQKCYNGQPVPPWLIGLKRLGQGKTPDISEMINEEVTKFVDYISPTPEEHQMRAWVIERMQRVLDNMKMIAITPVAKCFGSFETRLYLPTSDIDMTIMLYREGTTKVAASYQTKEALRRYLFTLARELKRAGFCTKCEVIANARVPIIKTHEMVTGIAIDISINADSGVQSAGVQRSFSERVYPHSLRAIVLAIKQFLAQRSMNEVFTGGMGSYAITLLAVSMLQMHPRILSGGLDIHKNLGVLLIEFFELYGKRFNYDNVCISVLEKGQYLDKRRKGFHNLTQPYLLSIEDPCDKTNDVTKGTYGITRIRQTFSGAYDLISNSIFAYHQTRKFGEPMNEALKWLAARPSNDASSAPSKKRLKAANGKAKYKQDGAPSSAFNSDPWAPVSFLSSILSVDRKVIDSRAKLVKTFYEGTLQKILGVEYQPQLTKLLPAVVKASGVPAQASVSIDFVKKRKTGKPSEAADVVLISDDDEVIEVEDDI</sequence>
<accession>A0ACC1KQJ0</accession>
<name>A0ACC1KQJ0_9FUNG</name>
<proteinExistence type="predicted"/>
<gene>
    <name evidence="1" type="ORF">GGI18_000067</name>
</gene>
<protein>
    <submittedName>
        <fullName evidence="1">Uncharacterized protein</fullName>
    </submittedName>
</protein>
<reference evidence="1" key="1">
    <citation type="submission" date="2022-07" db="EMBL/GenBank/DDBJ databases">
        <title>Phylogenomic reconstructions and comparative analyses of Kickxellomycotina fungi.</title>
        <authorList>
            <person name="Reynolds N.K."/>
            <person name="Stajich J.E."/>
            <person name="Barry K."/>
            <person name="Grigoriev I.V."/>
            <person name="Crous P."/>
            <person name="Smith M.E."/>
        </authorList>
    </citation>
    <scope>NUCLEOTIDE SEQUENCE</scope>
    <source>
        <strain evidence="1">BCRC 34191</strain>
    </source>
</reference>
<organism evidence="1 2">
    <name type="scientific">Coemansia linderi</name>
    <dbReference type="NCBI Taxonomy" id="2663919"/>
    <lineage>
        <taxon>Eukaryota</taxon>
        <taxon>Fungi</taxon>
        <taxon>Fungi incertae sedis</taxon>
        <taxon>Zoopagomycota</taxon>
        <taxon>Kickxellomycotina</taxon>
        <taxon>Kickxellomycetes</taxon>
        <taxon>Kickxellales</taxon>
        <taxon>Kickxellaceae</taxon>
        <taxon>Coemansia</taxon>
    </lineage>
</organism>
<comment type="caution">
    <text evidence="1">The sequence shown here is derived from an EMBL/GenBank/DDBJ whole genome shotgun (WGS) entry which is preliminary data.</text>
</comment>
<evidence type="ECO:0000313" key="1">
    <source>
        <dbReference type="EMBL" id="KAJ2792823.1"/>
    </source>
</evidence>
<dbReference type="Proteomes" id="UP001140066">
    <property type="component" value="Unassembled WGS sequence"/>
</dbReference>
<keyword evidence="2" id="KW-1185">Reference proteome</keyword>